<evidence type="ECO:0000313" key="11">
    <source>
        <dbReference type="EMBL" id="AIC15537.1"/>
    </source>
</evidence>
<dbReference type="STRING" id="926571.NVIE_013020"/>
<dbReference type="EC" id="2.5.1.108" evidence="3 10"/>
<dbReference type="EMBL" id="CP007536">
    <property type="protein sequence ID" value="AIC15537.1"/>
    <property type="molecule type" value="Genomic_DNA"/>
</dbReference>
<dbReference type="Proteomes" id="UP000027093">
    <property type="component" value="Chromosome"/>
</dbReference>
<dbReference type="Gene3D" id="3.40.50.11840">
    <property type="entry name" value="Diphthamide synthesis DPH1/DPH2 domain 1"/>
    <property type="match status" value="1"/>
</dbReference>
<protein>
    <recommendedName>
        <fullName evidence="3 10">2-(3-amino-3-carboxypropyl)histidine synthase</fullName>
        <ecNumber evidence="3 10">2.5.1.108</ecNumber>
    </recommendedName>
</protein>
<evidence type="ECO:0000256" key="1">
    <source>
        <dbReference type="ARBA" id="ARBA00001966"/>
    </source>
</evidence>
<keyword evidence="6 10" id="KW-0479">Metal-binding</keyword>
<keyword evidence="8 10" id="KW-0411">Iron-sulfur</keyword>
<dbReference type="NCBIfam" id="TIGR00322">
    <property type="entry name" value="diphth2_R"/>
    <property type="match status" value="1"/>
</dbReference>
<dbReference type="NCBIfam" id="TIGR03682">
    <property type="entry name" value="arCOG04112"/>
    <property type="match status" value="1"/>
</dbReference>
<keyword evidence="7 10" id="KW-0408">Iron</keyword>
<proteinExistence type="inferred from homology"/>
<dbReference type="AlphaFoldDB" id="A0A060HQU2"/>
<keyword evidence="12" id="KW-1185">Reference proteome</keyword>
<dbReference type="Pfam" id="PF01866">
    <property type="entry name" value="Diphthamide_syn"/>
    <property type="match status" value="1"/>
</dbReference>
<dbReference type="GeneID" id="74946563"/>
<dbReference type="InterPro" id="IPR042264">
    <property type="entry name" value="DPH1/DPH2_2"/>
</dbReference>
<dbReference type="InterPro" id="IPR022428">
    <property type="entry name" value="Dph2_arc"/>
</dbReference>
<evidence type="ECO:0000256" key="9">
    <source>
        <dbReference type="ARBA" id="ARBA00048403"/>
    </source>
</evidence>
<evidence type="ECO:0000256" key="7">
    <source>
        <dbReference type="ARBA" id="ARBA00023004"/>
    </source>
</evidence>
<comment type="similarity">
    <text evidence="10">Belongs to the DPH1/DPH2 family.</text>
</comment>
<dbReference type="OrthoDB" id="314at2157"/>
<dbReference type="GO" id="GO:0051539">
    <property type="term" value="F:4 iron, 4 sulfur cluster binding"/>
    <property type="evidence" value="ECO:0007669"/>
    <property type="project" value="UniProtKB-UniRule"/>
</dbReference>
<dbReference type="PIRSF" id="PIRSF004967">
    <property type="entry name" value="DPH1"/>
    <property type="match status" value="1"/>
</dbReference>
<dbReference type="GO" id="GO:0017183">
    <property type="term" value="P:protein histidyl modification to diphthamide"/>
    <property type="evidence" value="ECO:0007669"/>
    <property type="project" value="UniProtKB-UniRule"/>
</dbReference>
<dbReference type="PANTHER" id="PTHR10762:SF1">
    <property type="entry name" value="2-(3-AMINO-3-CARBOXYPROPYL)HISTIDINE SYNTHASE SUBUNIT 1"/>
    <property type="match status" value="1"/>
</dbReference>
<comment type="catalytic activity">
    <reaction evidence="9 10">
        <text>L-histidyl-[translation elongation factor 2] + S-adenosyl-L-methionine = 2-[(3S)-amino-3-carboxypropyl]-L-histidyl-[translation elongation factor 2] + S-methyl-5'-thioadenosine + H(+)</text>
        <dbReference type="Rhea" id="RHEA:36783"/>
        <dbReference type="Rhea" id="RHEA-COMP:9748"/>
        <dbReference type="Rhea" id="RHEA-COMP:9749"/>
        <dbReference type="ChEBI" id="CHEBI:15378"/>
        <dbReference type="ChEBI" id="CHEBI:17509"/>
        <dbReference type="ChEBI" id="CHEBI:29979"/>
        <dbReference type="ChEBI" id="CHEBI:59789"/>
        <dbReference type="ChEBI" id="CHEBI:73995"/>
        <dbReference type="EC" id="2.5.1.108"/>
    </reaction>
</comment>
<dbReference type="RefSeq" id="WP_075054523.1">
    <property type="nucleotide sequence ID" value="NZ_CP007536.1"/>
</dbReference>
<comment type="cofactor">
    <cofactor evidence="1 10">
        <name>[4Fe-4S] cluster</name>
        <dbReference type="ChEBI" id="CHEBI:49883"/>
    </cofactor>
</comment>
<comment type="pathway">
    <text evidence="2 10">Protein modification; peptidyl-diphthamide biosynthesis.</text>
</comment>
<comment type="function">
    <text evidence="10">Catalyzes the first step of diphthamide biosynthesis, i.e. the transfer of the 3-amino-3-carboxypropyl group from S-adenosyl-L-methionine (SAM) to the C2 position of the imidazole ring of the target histidine residue in translation elongation factor 2 (EF-2).</text>
</comment>
<dbReference type="Gene3D" id="3.40.50.11860">
    <property type="entry name" value="Diphthamide synthesis DPH1/DPH2 domain 3"/>
    <property type="match status" value="1"/>
</dbReference>
<dbReference type="KEGG" id="nvn:NVIE_013020"/>
<keyword evidence="10" id="KW-0004">4Fe-4S</keyword>
<reference evidence="11 12" key="1">
    <citation type="journal article" date="2014" name="Int. J. Syst. Evol. Microbiol.">
        <title>Nitrososphaera viennensis gen. nov., sp. nov., an aerobic and mesophilic, ammonia-oxidizing archaeon from soil and a member of the archaeal phylum Thaumarchaeota.</title>
        <authorList>
            <person name="Stieglmeier M."/>
            <person name="Klingl A."/>
            <person name="Alves R.J."/>
            <person name="Rittmann S.K."/>
            <person name="Melcher M."/>
            <person name="Leisch N."/>
            <person name="Schleper C."/>
        </authorList>
    </citation>
    <scope>NUCLEOTIDE SEQUENCE [LARGE SCALE GENOMIC DNA]</scope>
    <source>
        <strain evidence="11">EN76</strain>
    </source>
</reference>
<dbReference type="Gene3D" id="3.40.50.11850">
    <property type="entry name" value="Diphthamide synthesis DPH1/DPH2 domain 2"/>
    <property type="match status" value="1"/>
</dbReference>
<dbReference type="InterPro" id="IPR042265">
    <property type="entry name" value="DPH1/DPH2_3"/>
</dbReference>
<dbReference type="SFLD" id="SFLDS00032">
    <property type="entry name" value="Radical_SAM_3-amino-3-carboxyp"/>
    <property type="match status" value="1"/>
</dbReference>
<dbReference type="GO" id="GO:0090560">
    <property type="term" value="F:2-(3-amino-3-carboxypropyl)histidine synthase activity"/>
    <property type="evidence" value="ECO:0007669"/>
    <property type="project" value="UniProtKB-UniRule"/>
</dbReference>
<gene>
    <name evidence="11" type="ORF">NVIE_013020</name>
</gene>
<dbReference type="InterPro" id="IPR016435">
    <property type="entry name" value="DPH1/DPH2"/>
</dbReference>
<evidence type="ECO:0000256" key="5">
    <source>
        <dbReference type="ARBA" id="ARBA00022691"/>
    </source>
</evidence>
<evidence type="ECO:0000256" key="2">
    <source>
        <dbReference type="ARBA" id="ARBA00005156"/>
    </source>
</evidence>
<sequence>MIKIDESRIFQIIEERKPRSVALNGAEALIPRLQDVADHVHEKFGIEAYVIGDPCWGSCDLNTHAADMLGADLLFNVGHTVAMETFGEKVVMINAYDDVSFDSVARKFAKDMQGRYKAISLVTDSQHLEEVEKAQKIFEEFGYKVIIGRGKGQLRDAQVFGCEFYPAWNVQKQVDCYVFLGQSQFHSASVAMSTEKPTFMLDPYFEEYTQINEFAQGLQKRAILSIYKAADAERIGIVIGLKEGQFAHVRALELKKEFEKLGKKVQLIALTEITGDRMQIFKGIDAFVQVACPRIATDNHFAKPMLSVPQALALIKLLKKEPIEDFLRIQHWL</sequence>
<dbReference type="HOGENOM" id="CLU_037146_0_0_2"/>
<dbReference type="InterPro" id="IPR042263">
    <property type="entry name" value="DPH1/DPH2_1"/>
</dbReference>
<dbReference type="GO" id="GO:0046872">
    <property type="term" value="F:metal ion binding"/>
    <property type="evidence" value="ECO:0007669"/>
    <property type="project" value="UniProtKB-KW"/>
</dbReference>
<evidence type="ECO:0000256" key="10">
    <source>
        <dbReference type="PIRNR" id="PIRNR004967"/>
    </source>
</evidence>
<evidence type="ECO:0000256" key="6">
    <source>
        <dbReference type="ARBA" id="ARBA00022723"/>
    </source>
</evidence>
<dbReference type="InterPro" id="IPR035435">
    <property type="entry name" value="DPH1/DPH2_euk_archaea"/>
</dbReference>
<evidence type="ECO:0000256" key="4">
    <source>
        <dbReference type="ARBA" id="ARBA00022679"/>
    </source>
</evidence>
<keyword evidence="5 10" id="KW-0949">S-adenosyl-L-methionine</keyword>
<dbReference type="PANTHER" id="PTHR10762">
    <property type="entry name" value="DIPHTHAMIDE BIOSYNTHESIS PROTEIN"/>
    <property type="match status" value="1"/>
</dbReference>
<dbReference type="UniPathway" id="UPA00559"/>
<name>A0A060HQU2_9ARCH</name>
<organism evidence="11 12">
    <name type="scientific">Nitrososphaera viennensis EN76</name>
    <dbReference type="NCBI Taxonomy" id="926571"/>
    <lineage>
        <taxon>Archaea</taxon>
        <taxon>Nitrososphaerota</taxon>
        <taxon>Nitrososphaeria</taxon>
        <taxon>Nitrososphaerales</taxon>
        <taxon>Nitrososphaeraceae</taxon>
        <taxon>Nitrososphaera</taxon>
    </lineage>
</organism>
<keyword evidence="4 10" id="KW-0808">Transferase</keyword>
<evidence type="ECO:0000256" key="3">
    <source>
        <dbReference type="ARBA" id="ARBA00012221"/>
    </source>
</evidence>
<accession>A0A060HQU2</accession>
<evidence type="ECO:0000313" key="12">
    <source>
        <dbReference type="Proteomes" id="UP000027093"/>
    </source>
</evidence>
<evidence type="ECO:0000256" key="8">
    <source>
        <dbReference type="ARBA" id="ARBA00023014"/>
    </source>
</evidence>